<feature type="coiled-coil region" evidence="1">
    <location>
        <begin position="31"/>
        <end position="58"/>
    </location>
</feature>
<evidence type="ECO:0000313" key="2">
    <source>
        <dbReference type="EMBL" id="OWM84853.1"/>
    </source>
</evidence>
<dbReference type="AlphaFoldDB" id="A0A218XIS1"/>
<comment type="caution">
    <text evidence="2">The sequence shown here is derived from an EMBL/GenBank/DDBJ whole genome shotgun (WGS) entry which is preliminary data.</text>
</comment>
<keyword evidence="1" id="KW-0175">Coiled coil</keyword>
<reference evidence="3" key="1">
    <citation type="journal article" date="2017" name="Plant J.">
        <title>The pomegranate (Punica granatum L.) genome and the genomics of punicalagin biosynthesis.</title>
        <authorList>
            <person name="Qin G."/>
            <person name="Xu C."/>
            <person name="Ming R."/>
            <person name="Tang H."/>
            <person name="Guyot R."/>
            <person name="Kramer E.M."/>
            <person name="Hu Y."/>
            <person name="Yi X."/>
            <person name="Qi Y."/>
            <person name="Xu X."/>
            <person name="Gao Z."/>
            <person name="Pan H."/>
            <person name="Jian J."/>
            <person name="Tian Y."/>
            <person name="Yue Z."/>
            <person name="Xu Y."/>
        </authorList>
    </citation>
    <scope>NUCLEOTIDE SEQUENCE [LARGE SCALE GENOMIC DNA]</scope>
    <source>
        <strain evidence="3">cv. Dabenzi</strain>
    </source>
</reference>
<gene>
    <name evidence="2" type="ORF">CDL15_Pgr027640</name>
</gene>
<dbReference type="EMBL" id="MTKT01001287">
    <property type="protein sequence ID" value="OWM84853.1"/>
    <property type="molecule type" value="Genomic_DNA"/>
</dbReference>
<organism evidence="2 3">
    <name type="scientific">Punica granatum</name>
    <name type="common">Pomegranate</name>
    <dbReference type="NCBI Taxonomy" id="22663"/>
    <lineage>
        <taxon>Eukaryota</taxon>
        <taxon>Viridiplantae</taxon>
        <taxon>Streptophyta</taxon>
        <taxon>Embryophyta</taxon>
        <taxon>Tracheophyta</taxon>
        <taxon>Spermatophyta</taxon>
        <taxon>Magnoliopsida</taxon>
        <taxon>eudicotyledons</taxon>
        <taxon>Gunneridae</taxon>
        <taxon>Pentapetalae</taxon>
        <taxon>rosids</taxon>
        <taxon>malvids</taxon>
        <taxon>Myrtales</taxon>
        <taxon>Lythraceae</taxon>
        <taxon>Punica</taxon>
    </lineage>
</organism>
<name>A0A218XIS1_PUNGR</name>
<sequence length="135" mass="15890">MVEAAIVALAVEAYRDERNLISYVTKKLYYVDNLEKNYRRLMEEANRLFARRADVEAQVRKDMTKRITKECEAWISTVEVIKQEVLELGNEFKMGKKRTWRKSSILSKSTLSNAWRTCVRSCISFGLREELKQMS</sequence>
<protein>
    <submittedName>
        <fullName evidence="2">Uncharacterized protein</fullName>
    </submittedName>
</protein>
<evidence type="ECO:0000256" key="1">
    <source>
        <dbReference type="SAM" id="Coils"/>
    </source>
</evidence>
<accession>A0A218XIS1</accession>
<evidence type="ECO:0000313" key="3">
    <source>
        <dbReference type="Proteomes" id="UP000197138"/>
    </source>
</evidence>
<proteinExistence type="predicted"/>
<dbReference type="Proteomes" id="UP000197138">
    <property type="component" value="Unassembled WGS sequence"/>
</dbReference>